<sequence length="89" mass="9923">MPATISLSNIPVNSVFSHDQSQFSYRHVDFSIELLLSSGSDSQLEYLFLKPAAEVKADLQRRLGRGELFVTTDSCDNFSEVYGCMGHDC</sequence>
<proteinExistence type="predicted"/>
<dbReference type="RefSeq" id="WP_015063142.1">
    <property type="nucleotide sequence ID" value="NZ_KY320277.1"/>
</dbReference>
<geneLocation type="plasmid" evidence="1">
    <name>pLec-476cz</name>
</geneLocation>
<name>A0A1S6KQQ1_9ENTR</name>
<evidence type="ECO:0000313" key="1">
    <source>
        <dbReference type="EMBL" id="AQT23701.1"/>
    </source>
</evidence>
<accession>A0A1S6KQQ1</accession>
<protein>
    <submittedName>
        <fullName evidence="1">Uncharacterized protein</fullName>
    </submittedName>
</protein>
<keyword evidence="1" id="KW-0614">Plasmid</keyword>
<dbReference type="AlphaFoldDB" id="A0A1S6KQQ1"/>
<dbReference type="EMBL" id="KY320277">
    <property type="protein sequence ID" value="AQT23701.1"/>
    <property type="molecule type" value="Genomic_DNA"/>
</dbReference>
<reference evidence="1" key="1">
    <citation type="submission" date="2016-12" db="EMBL/GenBank/DDBJ databases">
        <title>Complete nucleotide sequences of two VIM-1-encoding plasmids from Klebsiella pneumoniae and Leclercia adecarboxylata isolates of Czech origin.</title>
        <authorList>
            <person name="Papagiannitsis C."/>
            <person name="Papousek I."/>
            <person name="Hrabak J."/>
            <person name="Dolejska M."/>
        </authorList>
    </citation>
    <scope>NUCLEOTIDE SEQUENCE</scope>
    <source>
        <plasmid evidence="1">pLec-476cz</plasmid>
    </source>
</reference>
<organism evidence="1">
    <name type="scientific">Leclercia adecarboxylata</name>
    <dbReference type="NCBI Taxonomy" id="83655"/>
    <lineage>
        <taxon>Bacteria</taxon>
        <taxon>Pseudomonadati</taxon>
        <taxon>Pseudomonadota</taxon>
        <taxon>Gammaproteobacteria</taxon>
        <taxon>Enterobacterales</taxon>
        <taxon>Enterobacteriaceae</taxon>
        <taxon>Leclercia</taxon>
    </lineage>
</organism>